<evidence type="ECO:0000313" key="2">
    <source>
        <dbReference type="EMBL" id="QJR16748.1"/>
    </source>
</evidence>
<gene>
    <name evidence="2" type="ORF">DSM104440_03584</name>
</gene>
<evidence type="ECO:0000256" key="1">
    <source>
        <dbReference type="SAM" id="SignalP"/>
    </source>
</evidence>
<proteinExistence type="predicted"/>
<dbReference type="EMBL" id="CP053073">
    <property type="protein sequence ID" value="QJR16748.1"/>
    <property type="molecule type" value="Genomic_DNA"/>
</dbReference>
<reference evidence="2 3" key="1">
    <citation type="submission" date="2020-04" db="EMBL/GenBank/DDBJ databases">
        <title>Usitatibacter rugosus gen. nov., sp. nov. and Usitatibacter palustris sp. nov., novel members of Usitatibacteraceae fam. nov. within the order Nitrosomonadales isolated from soil.</title>
        <authorList>
            <person name="Huber K.J."/>
            <person name="Neumann-Schaal M."/>
            <person name="Geppert A."/>
            <person name="Luckner M."/>
            <person name="Wanner G."/>
            <person name="Overmann J."/>
        </authorList>
    </citation>
    <scope>NUCLEOTIDE SEQUENCE [LARGE SCALE GENOMIC DNA]</scope>
    <source>
        <strain evidence="2 3">Swamp67</strain>
    </source>
</reference>
<sequence>MRLRGAVLLALCAAGAAQAQELVISGSNTARWERYDTRGLQTASPYPFSLTTGYDELAVNATWQPSSFDRWRGHVAGVINDSPYRAQDRDIVPERLLLSRENGEGAIAYRAEAGDFFAFTSTRTQQRPLKGVAVELQPSGDLRQSILLFAGAFQNSWRHLQWDDDNSYGASWLMELGRVRLTANLLRNERADQTQDVASLAAETPFSLGSTQWRAEAEVAYLRGDRDDSGLFAQLSGSLTGTGLSWRLRGERYGQDYRPFGATIIPDRRAAEAHLNYLTAGGLAWRARVQSWRDFAESANPLETRVIGAGVAGPVFGKGNLGVDVFGQELEREDRSLDQRNVTANAYYSQSFGPWVVSGNLLYQRVDDRVLVGTDPRTKQVGVNVLYPVSFGVVSGSIGAGVLWRDVSGTPFATRDVQPTVQLSLFGGPHRFNLNAGRLAQDPSAPAAPDLDTVNFAADYRYRWGRHEFGADITVFDRKPSPGEKTEAYRAGITWTYYFDSTPTVAPAGAPLAVVGGAAGPITRDASVLTSIAPGDGLDDTLTRLSASGITGGTREPTAVVYEVRLLPEVEERQRLMLMNAHGRIDRAALVVSLSPTGGGDDPARVYERVLRSMIERFGRPATTFEEGTFGAGFTRDLAAGRFIRIAEWITPGGTLRLGIPRRLDGVARIEVHHARSFPTPRDTNWGVEPK</sequence>
<keyword evidence="3" id="KW-1185">Reference proteome</keyword>
<keyword evidence="1" id="KW-0732">Signal</keyword>
<feature type="signal peptide" evidence="1">
    <location>
        <begin position="1"/>
        <end position="19"/>
    </location>
</feature>
<dbReference type="RefSeq" id="WP_171165130.1">
    <property type="nucleotide sequence ID" value="NZ_CP053073.1"/>
</dbReference>
<dbReference type="Proteomes" id="UP000503096">
    <property type="component" value="Chromosome"/>
</dbReference>
<name>A0A6M4HDE3_9PROT</name>
<dbReference type="InParanoid" id="A0A6M4HDE3"/>
<accession>A0A6M4HDE3</accession>
<feature type="chain" id="PRO_5026694576" evidence="1">
    <location>
        <begin position="20"/>
        <end position="691"/>
    </location>
</feature>
<protein>
    <submittedName>
        <fullName evidence="2">Uncharacterized protein</fullName>
    </submittedName>
</protein>
<evidence type="ECO:0000313" key="3">
    <source>
        <dbReference type="Proteomes" id="UP000503096"/>
    </source>
</evidence>
<dbReference type="AlphaFoldDB" id="A0A6M4HDE3"/>
<dbReference type="KEGG" id="upl:DSM104440_03584"/>
<organism evidence="2 3">
    <name type="scientific">Usitatibacter palustris</name>
    <dbReference type="NCBI Taxonomy" id="2732487"/>
    <lineage>
        <taxon>Bacteria</taxon>
        <taxon>Pseudomonadati</taxon>
        <taxon>Pseudomonadota</taxon>
        <taxon>Betaproteobacteria</taxon>
        <taxon>Nitrosomonadales</taxon>
        <taxon>Usitatibacteraceae</taxon>
        <taxon>Usitatibacter</taxon>
    </lineage>
</organism>